<proteinExistence type="inferred from homology"/>
<comment type="subcellular location">
    <subcellularLocation>
        <location evidence="1">Cell inner membrane</location>
        <topology evidence="1">Single-pass membrane protein</topology>
        <orientation evidence="1">Cytoplasmic side</orientation>
    </subcellularLocation>
    <subcellularLocation>
        <location evidence="12">Cell membrane</location>
    </subcellularLocation>
</comment>
<dbReference type="InterPro" id="IPR038107">
    <property type="entry name" value="Glycos_transf_N_sf"/>
</dbReference>
<evidence type="ECO:0000259" key="13">
    <source>
        <dbReference type="Pfam" id="PF04413"/>
    </source>
</evidence>
<gene>
    <name evidence="14" type="ORF">KT71_04395</name>
</gene>
<dbReference type="GO" id="GO:0009244">
    <property type="term" value="P:lipopolysaccharide core region biosynthetic process"/>
    <property type="evidence" value="ECO:0007669"/>
    <property type="project" value="UniProtKB-UniRule"/>
</dbReference>
<evidence type="ECO:0000256" key="2">
    <source>
        <dbReference type="ARBA" id="ARBA00004713"/>
    </source>
</evidence>
<evidence type="ECO:0000256" key="7">
    <source>
        <dbReference type="ARBA" id="ARBA00022968"/>
    </source>
</evidence>
<evidence type="ECO:0000256" key="11">
    <source>
        <dbReference type="PIRSR" id="PIRSR639901-2"/>
    </source>
</evidence>
<dbReference type="Proteomes" id="UP000019205">
    <property type="component" value="Chromosome"/>
</dbReference>
<reference evidence="14 15" key="1">
    <citation type="journal article" date="2007" name="Proc. Natl. Acad. Sci. U.S.A.">
        <title>Characterization of a marine gammaproteobacterium capable of aerobic anoxygenic photosynthesis.</title>
        <authorList>
            <person name="Fuchs B.M."/>
            <person name="Spring S."/>
            <person name="Teeling H."/>
            <person name="Quast C."/>
            <person name="Wulf J."/>
            <person name="Schattenhofer M."/>
            <person name="Yan S."/>
            <person name="Ferriera S."/>
            <person name="Johnson J."/>
            <person name="Glockner F.O."/>
            <person name="Amann R."/>
        </authorList>
    </citation>
    <scope>NUCLEOTIDE SEQUENCE [LARGE SCALE GENOMIC DNA]</scope>
    <source>
        <strain evidence="14">KT71</strain>
    </source>
</reference>
<dbReference type="Gene3D" id="3.40.50.2000">
    <property type="entry name" value="Glycogen Phosphorylase B"/>
    <property type="match status" value="1"/>
</dbReference>
<evidence type="ECO:0000256" key="5">
    <source>
        <dbReference type="ARBA" id="ARBA00019077"/>
    </source>
</evidence>
<dbReference type="FunFam" id="3.40.50.2000:FF:000032">
    <property type="entry name" value="3-deoxy-D-manno-octulosonic acid transferase"/>
    <property type="match status" value="1"/>
</dbReference>
<dbReference type="GO" id="GO:0043842">
    <property type="term" value="F:Kdo transferase activity"/>
    <property type="evidence" value="ECO:0007669"/>
    <property type="project" value="UniProtKB-EC"/>
</dbReference>
<dbReference type="AlphaFoldDB" id="A4A8X6"/>
<accession>A4A8X6</accession>
<dbReference type="SUPFAM" id="SSF53756">
    <property type="entry name" value="UDP-Glycosyltransferase/glycogen phosphorylase"/>
    <property type="match status" value="1"/>
</dbReference>
<dbReference type="FunFam" id="3.40.50.11720:FF:000001">
    <property type="entry name" value="3-deoxy-D-manno-octulosonic acid transferase"/>
    <property type="match status" value="1"/>
</dbReference>
<evidence type="ECO:0000256" key="3">
    <source>
        <dbReference type="ARBA" id="ARBA00006380"/>
    </source>
</evidence>
<sequence>MVGTVFHRYAADLFRVRASVVVRFAYSMLFTVLQPFIVLRMLLRSRRAPAYRQRLGERFGFFDAPDDTRPCIWIHAVSLGETLAAGPLVERILKEHPDHRVIVTTTTPTGSAQVKRLFGERVFHVYAPWDTPGAVKRFLKRARPRLLILMETELWPNLLYYAQRSGCQVLLANARLSARSAAGYARVERLTREMLAALDWVGVQNATDGERFLQLGLDPRRLRVTGSVKFDVAVDDATRCSIGELSQQWALGERFVIIFASTHEGEDEVALSVYTAFRQQHKNALLLLAPRHPERFQSVYELCTRNSFEVARRSQTDPVDGSTDLLLLDSLGELSALFGVADLAVIGGSFIDRGGHNPLEAAAWGIPVLCGPSMFNFEDITVRLSTAGALQRCADEHELLRQFELLASDAREKRRRGAAALEVLENNRGALDALCDGLTELLGRHP</sequence>
<keyword evidence="12" id="KW-0472">Membrane</keyword>
<comment type="catalytic activity">
    <reaction evidence="9 12">
        <text>lipid IVA (E. coli) + CMP-3-deoxy-beta-D-manno-octulosonate = alpha-Kdo-(2-&gt;6)-lipid IVA (E. coli) + CMP + H(+)</text>
        <dbReference type="Rhea" id="RHEA:28066"/>
        <dbReference type="ChEBI" id="CHEBI:15378"/>
        <dbReference type="ChEBI" id="CHEBI:58603"/>
        <dbReference type="ChEBI" id="CHEBI:60364"/>
        <dbReference type="ChEBI" id="CHEBI:60377"/>
        <dbReference type="ChEBI" id="CHEBI:85987"/>
        <dbReference type="EC" id="2.4.99.12"/>
    </reaction>
</comment>
<feature type="domain" description="3-deoxy-D-manno-octulosonic-acid transferase N-terminal" evidence="13">
    <location>
        <begin position="53"/>
        <end position="232"/>
    </location>
</feature>
<dbReference type="InterPro" id="IPR039901">
    <property type="entry name" value="Kdotransferase"/>
</dbReference>
<evidence type="ECO:0000256" key="12">
    <source>
        <dbReference type="RuleBase" id="RU365103"/>
    </source>
</evidence>
<comment type="similarity">
    <text evidence="3">Belongs to the glycosyltransferase group 1 family. Glycosyltransferase 30 subfamily.</text>
</comment>
<keyword evidence="6 12" id="KW-0808">Transferase</keyword>
<reference evidence="14 15" key="2">
    <citation type="journal article" date="2009" name="PLoS ONE">
        <title>The photosynthetic apparatus and its regulation in the aerobic gammaproteobacterium Congregibacter litoralis gen. nov., sp. nov.</title>
        <authorList>
            <person name="Spring S."/>
            <person name="Lunsdorf H."/>
            <person name="Fuchs B.M."/>
            <person name="Tindall B.J."/>
        </authorList>
    </citation>
    <scope>NUCLEOTIDE SEQUENCE [LARGE SCALE GENOMIC DNA]</scope>
    <source>
        <strain evidence="14">KT71</strain>
    </source>
</reference>
<keyword evidence="12" id="KW-1133">Transmembrane helix</keyword>
<protein>
    <recommendedName>
        <fullName evidence="5 12">3-deoxy-D-manno-octulosonic acid transferase</fullName>
        <shortName evidence="12">Kdo transferase</shortName>
        <ecNumber evidence="4 12">2.4.99.12</ecNumber>
    </recommendedName>
    <alternativeName>
        <fullName evidence="8 12">Lipid IV(A) 3-deoxy-D-manno-octulosonic acid transferase</fullName>
    </alternativeName>
</protein>
<dbReference type="EC" id="2.4.99.12" evidence="4 12"/>
<feature type="site" description="Transition state stabilizer" evidence="11">
    <location>
        <position position="229"/>
    </location>
</feature>
<organism evidence="14 15">
    <name type="scientific">Congregibacter litoralis KT71</name>
    <dbReference type="NCBI Taxonomy" id="314285"/>
    <lineage>
        <taxon>Bacteria</taxon>
        <taxon>Pseudomonadati</taxon>
        <taxon>Pseudomonadota</taxon>
        <taxon>Gammaproteobacteria</taxon>
        <taxon>Cellvibrionales</taxon>
        <taxon>Halieaceae</taxon>
        <taxon>Congregibacter</taxon>
    </lineage>
</organism>
<dbReference type="HOGENOM" id="CLU_036146_2_0_6"/>
<evidence type="ECO:0000256" key="8">
    <source>
        <dbReference type="ARBA" id="ARBA00031445"/>
    </source>
</evidence>
<dbReference type="STRING" id="314285.KT71_04395"/>
<keyword evidence="7" id="KW-0735">Signal-anchor</keyword>
<dbReference type="GO" id="GO:0009245">
    <property type="term" value="P:lipid A biosynthetic process"/>
    <property type="evidence" value="ECO:0007669"/>
    <property type="project" value="TreeGrafter"/>
</dbReference>
<dbReference type="EMBL" id="AAOA02000002">
    <property type="protein sequence ID" value="EAQ97518.2"/>
    <property type="molecule type" value="Genomic_DNA"/>
</dbReference>
<evidence type="ECO:0000313" key="15">
    <source>
        <dbReference type="Proteomes" id="UP000019205"/>
    </source>
</evidence>
<keyword evidence="15" id="KW-1185">Reference proteome</keyword>
<comment type="caution">
    <text evidence="14">The sequence shown here is derived from an EMBL/GenBank/DDBJ whole genome shotgun (WGS) entry which is preliminary data.</text>
</comment>
<comment type="function">
    <text evidence="12">Involved in lipopolysaccharide (LPS) biosynthesis. Catalyzes the transfer of 3-deoxy-D-manno-octulosonate (Kdo) residue(s) from CMP-Kdo to lipid IV(A), the tetraacyldisaccharide-1,4'-bisphosphate precursor of lipid A.</text>
</comment>
<feature type="site" description="Transition state stabilizer" evidence="11">
    <location>
        <position position="151"/>
    </location>
</feature>
<evidence type="ECO:0000256" key="6">
    <source>
        <dbReference type="ARBA" id="ARBA00022679"/>
    </source>
</evidence>
<dbReference type="Gene3D" id="3.40.50.11720">
    <property type="entry name" value="3-Deoxy-D-manno-octulosonic-acid transferase, N-terminal domain"/>
    <property type="match status" value="1"/>
</dbReference>
<keyword evidence="12" id="KW-0448">Lipopolysaccharide biosynthesis</keyword>
<dbReference type="PANTHER" id="PTHR42755">
    <property type="entry name" value="3-DEOXY-MANNO-OCTULOSONATE CYTIDYLYLTRANSFERASE"/>
    <property type="match status" value="1"/>
</dbReference>
<evidence type="ECO:0000256" key="1">
    <source>
        <dbReference type="ARBA" id="ARBA00004388"/>
    </source>
</evidence>
<dbReference type="PANTHER" id="PTHR42755:SF1">
    <property type="entry name" value="3-DEOXY-D-MANNO-OCTULOSONIC ACID TRANSFERASE, MITOCHONDRIAL-RELATED"/>
    <property type="match status" value="1"/>
</dbReference>
<evidence type="ECO:0000313" key="14">
    <source>
        <dbReference type="EMBL" id="EAQ97518.2"/>
    </source>
</evidence>
<dbReference type="eggNOG" id="COG1519">
    <property type="taxonomic scope" value="Bacteria"/>
</dbReference>
<dbReference type="Pfam" id="PF04413">
    <property type="entry name" value="Glycos_transf_N"/>
    <property type="match status" value="1"/>
</dbReference>
<dbReference type="InterPro" id="IPR007507">
    <property type="entry name" value="Glycos_transf_N"/>
</dbReference>
<dbReference type="GO" id="GO:0005886">
    <property type="term" value="C:plasma membrane"/>
    <property type="evidence" value="ECO:0007669"/>
    <property type="project" value="UniProtKB-SubCell"/>
</dbReference>
<name>A4A8X6_9GAMM</name>
<feature type="transmembrane region" description="Helical" evidence="12">
    <location>
        <begin position="20"/>
        <end position="43"/>
    </location>
</feature>
<keyword evidence="12" id="KW-0812">Transmembrane</keyword>
<dbReference type="UniPathway" id="UPA00958"/>
<evidence type="ECO:0000256" key="4">
    <source>
        <dbReference type="ARBA" id="ARBA00012621"/>
    </source>
</evidence>
<feature type="active site" description="Proton acceptor" evidence="10">
    <location>
        <position position="81"/>
    </location>
</feature>
<dbReference type="NCBIfam" id="NF004388">
    <property type="entry name" value="PRK05749.1-4"/>
    <property type="match status" value="1"/>
</dbReference>
<keyword evidence="12" id="KW-1003">Cell membrane</keyword>
<evidence type="ECO:0000256" key="9">
    <source>
        <dbReference type="ARBA" id="ARBA00049183"/>
    </source>
</evidence>
<keyword evidence="14" id="KW-0328">Glycosyltransferase</keyword>
<evidence type="ECO:0000256" key="10">
    <source>
        <dbReference type="PIRSR" id="PIRSR639901-1"/>
    </source>
</evidence>
<comment type="pathway">
    <text evidence="2 12">Bacterial outer membrane biogenesis; LPS core biosynthesis.</text>
</comment>